<dbReference type="CDD" id="cd02440">
    <property type="entry name" value="AdoMet_MTases"/>
    <property type="match status" value="1"/>
</dbReference>
<keyword evidence="4 5" id="KW-0620">Polyamine biosynthesis</keyword>
<comment type="caution">
    <text evidence="5">Lacks conserved residue(s) required for the propagation of feature annotation.</text>
</comment>
<dbReference type="InterPro" id="IPR035246">
    <property type="entry name" value="Spermidine_synt_N"/>
</dbReference>
<gene>
    <name evidence="5" type="primary">speE</name>
    <name evidence="10" type="ORF">CKO21_09150</name>
</gene>
<sequence>MRTFRETLHTGYEQTLHLEGDPLVDRESAFQHLQVFDSVANGRVLVLDGILQLTDRDESAYSEMLVHPPLIEHGNVKRVLIVGGGDGAVAEEVLKHPEVAQVDLVDIDAEVVDVSKEFFAHVNKGAFDDPRLTFYPEDAFEFLGRTEPGTYDLAIADRPDPVGPAQSLFANDFYARLQRALAKRGIGVFQTGCPFYQADELAETHKLLKGVFDEAGVYLTVVPTYTGGFMALTWGSNGLQLGTADAGAVRQTIAASGVETDYYNADIHAAAFALPEWMRRLVR</sequence>
<dbReference type="SUPFAM" id="SSF53335">
    <property type="entry name" value="S-adenosyl-L-methionine-dependent methyltransferases"/>
    <property type="match status" value="1"/>
</dbReference>
<dbReference type="Pfam" id="PF01564">
    <property type="entry name" value="Spermine_synth"/>
    <property type="match status" value="1"/>
</dbReference>
<organism evidence="10 11">
    <name type="scientific">Rhodovibrio salinarum</name>
    <dbReference type="NCBI Taxonomy" id="1087"/>
    <lineage>
        <taxon>Bacteria</taxon>
        <taxon>Pseudomonadati</taxon>
        <taxon>Pseudomonadota</taxon>
        <taxon>Alphaproteobacteria</taxon>
        <taxon>Rhodospirillales</taxon>
        <taxon>Rhodovibrionaceae</taxon>
        <taxon>Rhodovibrio</taxon>
    </lineage>
</organism>
<comment type="pathway">
    <text evidence="5">Amine and polyamine biosynthesis; spermidine biosynthesis; spermidine from putrescine: step 1/1.</text>
</comment>
<evidence type="ECO:0000256" key="6">
    <source>
        <dbReference type="PROSITE-ProRule" id="PRU00354"/>
    </source>
</evidence>
<reference evidence="10" key="1">
    <citation type="submission" date="2017-08" db="EMBL/GenBank/DDBJ databases">
        <authorList>
            <person name="Imhoff J.F."/>
            <person name="Rahn T."/>
            <person name="Kuenzel S."/>
            <person name="Neulinger S.C."/>
        </authorList>
    </citation>
    <scope>NUCLEOTIDE SEQUENCE</scope>
    <source>
        <strain evidence="10">DSM 9154</strain>
    </source>
</reference>
<evidence type="ECO:0000256" key="4">
    <source>
        <dbReference type="ARBA" id="ARBA00023115"/>
    </source>
</evidence>
<evidence type="ECO:0000256" key="3">
    <source>
        <dbReference type="ARBA" id="ARBA00023066"/>
    </source>
</evidence>
<dbReference type="InterPro" id="IPR037163">
    <property type="entry name" value="Spermidine_synt_N_sf"/>
</dbReference>
<feature type="binding site" evidence="5">
    <location>
        <position position="106"/>
    </location>
    <ligand>
        <name>S-methyl-5'-thioadenosine</name>
        <dbReference type="ChEBI" id="CHEBI:17509"/>
    </ligand>
</feature>
<dbReference type="InterPro" id="IPR001045">
    <property type="entry name" value="Spermi_synthase"/>
</dbReference>
<feature type="binding site" evidence="5">
    <location>
        <position position="86"/>
    </location>
    <ligand>
        <name>spermidine</name>
        <dbReference type="ChEBI" id="CHEBI:57834"/>
    </ligand>
</feature>
<accession>A0A934QIB1</accession>
<dbReference type="Gene3D" id="2.30.140.10">
    <property type="entry name" value="Spermidine synthase, tetramerisation domain"/>
    <property type="match status" value="1"/>
</dbReference>
<dbReference type="NCBIfam" id="TIGR00417">
    <property type="entry name" value="speE"/>
    <property type="match status" value="1"/>
</dbReference>
<feature type="binding site" evidence="5">
    <location>
        <position position="31"/>
    </location>
    <ligand>
        <name>S-methyl-5'-thioadenosine</name>
        <dbReference type="ChEBI" id="CHEBI:17509"/>
    </ligand>
</feature>
<reference evidence="10" key="2">
    <citation type="journal article" date="2020" name="Microorganisms">
        <title>Osmotic Adaptation and Compatible Solute Biosynthesis of Phototrophic Bacteria as Revealed from Genome Analyses.</title>
        <authorList>
            <person name="Imhoff J.F."/>
            <person name="Rahn T."/>
            <person name="Kunzel S."/>
            <person name="Keller A."/>
            <person name="Neulinger S.C."/>
        </authorList>
    </citation>
    <scope>NUCLEOTIDE SEQUENCE</scope>
    <source>
        <strain evidence="10">DSM 9154</strain>
    </source>
</reference>
<dbReference type="PANTHER" id="PTHR11558">
    <property type="entry name" value="SPERMIDINE/SPERMINE SYNTHASE"/>
    <property type="match status" value="1"/>
</dbReference>
<feature type="binding site" evidence="5">
    <location>
        <position position="164"/>
    </location>
    <ligand>
        <name>S-methyl-5'-thioadenosine</name>
        <dbReference type="ChEBI" id="CHEBI:17509"/>
    </ligand>
</feature>
<feature type="active site" description="Proton acceptor" evidence="5 6">
    <location>
        <position position="157"/>
    </location>
</feature>
<dbReference type="GO" id="GO:0004766">
    <property type="term" value="F:spermidine synthase activity"/>
    <property type="evidence" value="ECO:0007669"/>
    <property type="project" value="UniProtKB-UniRule"/>
</dbReference>
<dbReference type="AlphaFoldDB" id="A0A934QIB1"/>
<dbReference type="PROSITE" id="PS01330">
    <property type="entry name" value="PABS_1"/>
    <property type="match status" value="1"/>
</dbReference>
<comment type="caution">
    <text evidence="10">The sequence shown here is derived from an EMBL/GenBank/DDBJ whole genome shotgun (WGS) entry which is preliminary data.</text>
</comment>
<dbReference type="HAMAP" id="MF_00198">
    <property type="entry name" value="Spermidine_synth"/>
    <property type="match status" value="1"/>
</dbReference>
<evidence type="ECO:0000256" key="1">
    <source>
        <dbReference type="ARBA" id="ARBA00007867"/>
    </source>
</evidence>
<evidence type="ECO:0000256" key="2">
    <source>
        <dbReference type="ARBA" id="ARBA00022679"/>
    </source>
</evidence>
<evidence type="ECO:0000259" key="9">
    <source>
        <dbReference type="PROSITE" id="PS51006"/>
    </source>
</evidence>
<evidence type="ECO:0000256" key="5">
    <source>
        <dbReference type="HAMAP-Rule" id="MF_00198"/>
    </source>
</evidence>
<dbReference type="Gene3D" id="3.40.50.150">
    <property type="entry name" value="Vaccinia Virus protein VP39"/>
    <property type="match status" value="1"/>
</dbReference>
<keyword evidence="11" id="KW-1185">Reference proteome</keyword>
<dbReference type="Proteomes" id="UP000778970">
    <property type="component" value="Unassembled WGS sequence"/>
</dbReference>
<comment type="function">
    <text evidence="5">Catalyzes the irreversible transfer of a propylamine group from the amino donor S-adenosylmethioninamine (decarboxy-AdoMet) to putrescine (1,4-diaminobutane) to yield spermidine.</text>
</comment>
<name>A0A934QIB1_9PROT</name>
<dbReference type="InterPro" id="IPR030373">
    <property type="entry name" value="PABS_CS"/>
</dbReference>
<feature type="domain" description="PABS" evidence="9">
    <location>
        <begin position="6"/>
        <end position="237"/>
    </location>
</feature>
<dbReference type="GO" id="GO:0005829">
    <property type="term" value="C:cytosol"/>
    <property type="evidence" value="ECO:0007669"/>
    <property type="project" value="TreeGrafter"/>
</dbReference>
<evidence type="ECO:0000256" key="8">
    <source>
        <dbReference type="RuleBase" id="RU003837"/>
    </source>
</evidence>
<proteinExistence type="inferred from homology"/>
<dbReference type="InterPro" id="IPR029063">
    <property type="entry name" value="SAM-dependent_MTases_sf"/>
</dbReference>
<dbReference type="Pfam" id="PF17284">
    <property type="entry name" value="Spermine_synt_N"/>
    <property type="match status" value="1"/>
</dbReference>
<dbReference type="PANTHER" id="PTHR11558:SF11">
    <property type="entry name" value="SPERMIDINE SYNTHASE"/>
    <property type="match status" value="1"/>
</dbReference>
<feature type="binding site" evidence="5">
    <location>
        <begin position="138"/>
        <end position="139"/>
    </location>
    <ligand>
        <name>S-methyl-5'-thioadenosine</name>
        <dbReference type="ChEBI" id="CHEBI:17509"/>
    </ligand>
</feature>
<dbReference type="GO" id="GO:0008295">
    <property type="term" value="P:spermidine biosynthetic process"/>
    <property type="evidence" value="ECO:0007669"/>
    <property type="project" value="UniProtKB-UniRule"/>
</dbReference>
<keyword evidence="3 5" id="KW-0745">Spermidine biosynthesis</keyword>
<dbReference type="PROSITE" id="PS51006">
    <property type="entry name" value="PABS_2"/>
    <property type="match status" value="1"/>
</dbReference>
<evidence type="ECO:0000313" key="11">
    <source>
        <dbReference type="Proteomes" id="UP000778970"/>
    </source>
</evidence>
<dbReference type="NCBIfam" id="NF002010">
    <property type="entry name" value="PRK00811.1"/>
    <property type="match status" value="1"/>
</dbReference>
<comment type="similarity">
    <text evidence="1 5 7">Belongs to the spermidine/spermine synthase family.</text>
</comment>
<comment type="subunit">
    <text evidence="5">Homodimer or homotetramer.</text>
</comment>
<dbReference type="RefSeq" id="WP_027287923.1">
    <property type="nucleotide sequence ID" value="NZ_NRRE01000023.1"/>
</dbReference>
<dbReference type="EC" id="2.5.1.16" evidence="5"/>
<comment type="catalytic activity">
    <reaction evidence="5 8">
        <text>S-adenosyl 3-(methylsulfanyl)propylamine + putrescine = S-methyl-5'-thioadenosine + spermidine + H(+)</text>
        <dbReference type="Rhea" id="RHEA:12721"/>
        <dbReference type="ChEBI" id="CHEBI:15378"/>
        <dbReference type="ChEBI" id="CHEBI:17509"/>
        <dbReference type="ChEBI" id="CHEBI:57443"/>
        <dbReference type="ChEBI" id="CHEBI:57834"/>
        <dbReference type="ChEBI" id="CHEBI:326268"/>
        <dbReference type="EC" id="2.5.1.16"/>
    </reaction>
</comment>
<dbReference type="InterPro" id="IPR030374">
    <property type="entry name" value="PABS"/>
</dbReference>
<evidence type="ECO:0000313" key="10">
    <source>
        <dbReference type="EMBL" id="MBK1697414.1"/>
    </source>
</evidence>
<keyword evidence="2 5" id="KW-0808">Transferase</keyword>
<protein>
    <recommendedName>
        <fullName evidence="5">Polyamine aminopropyltransferase</fullName>
    </recommendedName>
    <alternativeName>
        <fullName evidence="5">Putrescine aminopropyltransferase</fullName>
        <shortName evidence="5">PAPT</shortName>
    </alternativeName>
    <alternativeName>
        <fullName evidence="5">Spermidine synthase</fullName>
        <shortName evidence="5">SPDS</shortName>
        <shortName evidence="5">SPDSY</shortName>
        <ecNumber evidence="5">2.5.1.16</ecNumber>
    </alternativeName>
</protein>
<evidence type="ECO:0000256" key="7">
    <source>
        <dbReference type="RuleBase" id="RU003836"/>
    </source>
</evidence>
<dbReference type="EMBL" id="NRRE01000023">
    <property type="protein sequence ID" value="MBK1697414.1"/>
    <property type="molecule type" value="Genomic_DNA"/>
</dbReference>